<feature type="transmembrane region" description="Helical" evidence="1">
    <location>
        <begin position="95"/>
        <end position="114"/>
    </location>
</feature>
<keyword evidence="1" id="KW-0472">Membrane</keyword>
<reference evidence="3" key="1">
    <citation type="journal article" date="2019" name="Int. J. Syst. Evol. Microbiol.">
        <title>The Global Catalogue of Microorganisms (GCM) 10K type strain sequencing project: providing services to taxonomists for standard genome sequencing and annotation.</title>
        <authorList>
            <consortium name="The Broad Institute Genomics Platform"/>
            <consortium name="The Broad Institute Genome Sequencing Center for Infectious Disease"/>
            <person name="Wu L."/>
            <person name="Ma J."/>
        </authorList>
    </citation>
    <scope>NUCLEOTIDE SEQUENCE [LARGE SCALE GENOMIC DNA]</scope>
    <source>
        <strain evidence="3">CCUG 59189</strain>
    </source>
</reference>
<comment type="caution">
    <text evidence="2">The sequence shown here is derived from an EMBL/GenBank/DDBJ whole genome shotgun (WGS) entry which is preliminary data.</text>
</comment>
<feature type="transmembrane region" description="Helical" evidence="1">
    <location>
        <begin position="134"/>
        <end position="152"/>
    </location>
</feature>
<protein>
    <submittedName>
        <fullName evidence="2">Stage II sporulation protein M</fullName>
    </submittedName>
</protein>
<keyword evidence="1" id="KW-1133">Transmembrane helix</keyword>
<name>A0ABW3S3N3_9BACL</name>
<evidence type="ECO:0000313" key="3">
    <source>
        <dbReference type="Proteomes" id="UP001597262"/>
    </source>
</evidence>
<keyword evidence="3" id="KW-1185">Reference proteome</keyword>
<sequence length="205" mass="22547">MFSFRKFLQDIIRFKGAMLVSLLLFVTGVVLGAINADSITRWILPDIERLGEYSRRLSQSEHPELSFFVFIFFNNALKSIGVMALGALFCLIPAFFLFMNGLALGYVVVAAGAHGESTMSLILRGLLPHGIIEIPAILVAAAFGLQFGYLVIKSLGERGSRDASERTVEWRKFFVSAGRAAFWIVILLLIAAAVESTLTFYLMGG</sequence>
<dbReference type="Proteomes" id="UP001597262">
    <property type="component" value="Unassembled WGS sequence"/>
</dbReference>
<dbReference type="PANTHER" id="PTHR35337">
    <property type="entry name" value="SLR1478 PROTEIN"/>
    <property type="match status" value="1"/>
</dbReference>
<dbReference type="InterPro" id="IPR002798">
    <property type="entry name" value="SpoIIM-like"/>
</dbReference>
<gene>
    <name evidence="2" type="ORF">ACFQ3W_22050</name>
</gene>
<dbReference type="PANTHER" id="PTHR35337:SF1">
    <property type="entry name" value="SLR1478 PROTEIN"/>
    <property type="match status" value="1"/>
</dbReference>
<dbReference type="EMBL" id="JBHTLM010000022">
    <property type="protein sequence ID" value="MFD1178966.1"/>
    <property type="molecule type" value="Genomic_DNA"/>
</dbReference>
<dbReference type="Pfam" id="PF01944">
    <property type="entry name" value="SpoIIM"/>
    <property type="match status" value="1"/>
</dbReference>
<feature type="transmembrane region" description="Helical" evidence="1">
    <location>
        <begin position="65"/>
        <end position="88"/>
    </location>
</feature>
<organism evidence="2 3">
    <name type="scientific">Paenibacillus puldeungensis</name>
    <dbReference type="NCBI Taxonomy" id="696536"/>
    <lineage>
        <taxon>Bacteria</taxon>
        <taxon>Bacillati</taxon>
        <taxon>Bacillota</taxon>
        <taxon>Bacilli</taxon>
        <taxon>Bacillales</taxon>
        <taxon>Paenibacillaceae</taxon>
        <taxon>Paenibacillus</taxon>
    </lineage>
</organism>
<dbReference type="RefSeq" id="WP_379321390.1">
    <property type="nucleotide sequence ID" value="NZ_JBHTLM010000022.1"/>
</dbReference>
<keyword evidence="1" id="KW-0812">Transmembrane</keyword>
<evidence type="ECO:0000256" key="1">
    <source>
        <dbReference type="SAM" id="Phobius"/>
    </source>
</evidence>
<evidence type="ECO:0000313" key="2">
    <source>
        <dbReference type="EMBL" id="MFD1178966.1"/>
    </source>
</evidence>
<accession>A0ABW3S3N3</accession>
<feature type="transmembrane region" description="Helical" evidence="1">
    <location>
        <begin position="173"/>
        <end position="194"/>
    </location>
</feature>
<proteinExistence type="predicted"/>